<protein>
    <submittedName>
        <fullName evidence="2">Uncharacterized protein</fullName>
    </submittedName>
</protein>
<reference evidence="2 3" key="1">
    <citation type="submission" date="2015-08" db="EMBL/GenBank/DDBJ databases">
        <title>Next Generation Sequencing and Analysis of the Genome of Puccinia sorghi L Schw, the Causal Agent of Maize Common Rust.</title>
        <authorList>
            <person name="Rochi L."/>
            <person name="Burguener G."/>
            <person name="Darino M."/>
            <person name="Turjanski A."/>
            <person name="Kreff E."/>
            <person name="Dieguez M.J."/>
            <person name="Sacco F."/>
        </authorList>
    </citation>
    <scope>NUCLEOTIDE SEQUENCE [LARGE SCALE GENOMIC DNA]</scope>
    <source>
        <strain evidence="2 3">RO10H11247</strain>
    </source>
</reference>
<dbReference type="AlphaFoldDB" id="A0A0L6VKU3"/>
<feature type="transmembrane region" description="Helical" evidence="1">
    <location>
        <begin position="243"/>
        <end position="272"/>
    </location>
</feature>
<evidence type="ECO:0000313" key="3">
    <source>
        <dbReference type="Proteomes" id="UP000037035"/>
    </source>
</evidence>
<gene>
    <name evidence="2" type="ORF">VP01_140g1</name>
</gene>
<dbReference type="EMBL" id="LAVV01004555">
    <property type="protein sequence ID" value="KNZ61368.1"/>
    <property type="molecule type" value="Genomic_DNA"/>
</dbReference>
<keyword evidence="1" id="KW-0472">Membrane</keyword>
<sequence length="471" mass="53219">MEWTVNLGSFNKRETCETVDPLAAIPPTTAFSLHKQGYQYTQFVIAQSSQWSSSGLSILMNSQTAEAAVYLSSKQGFAPTGFWGLSRAKKHAKNLLPGTVQYMRCGMIVLCACYFQAHPVLIKQNSVKIFNLRPEPLKSPRIPRSLTLRSFSHSPVVVIESQMGLQDHNRISKVKMIAPLQHGLSVKLISIYSSNILKYIKSSINSCLFSFSAFLICFIPNLLNSPSYHIFLIFLRLSFNPLHLSFLTIMSSIFIFISELCGVFCLIFFVLLSFFSSDLFFLLSVCCPIWLVVQGVEIGGHLGVWGCGNSMGEGSVMELRGRRKLWVCGLEGSEGNPSRTQGKTFRISFRVSKATSGEREFLLEELTEIYREELSILQQMIFLCVVILSTPSIDQMRIINTERVRAYKCGDLQSYRGVWNMFMTGVGHFNINIYSSQKYVFINKKKISELNIGQQDPLSEMYSINILKIDF</sequence>
<dbReference type="VEuPathDB" id="FungiDB:VP01_140g1"/>
<keyword evidence="1" id="KW-0812">Transmembrane</keyword>
<evidence type="ECO:0000256" key="1">
    <source>
        <dbReference type="SAM" id="Phobius"/>
    </source>
</evidence>
<keyword evidence="3" id="KW-1185">Reference proteome</keyword>
<feature type="transmembrane region" description="Helical" evidence="1">
    <location>
        <begin position="204"/>
        <end position="223"/>
    </location>
</feature>
<dbReference type="Proteomes" id="UP000037035">
    <property type="component" value="Unassembled WGS sequence"/>
</dbReference>
<proteinExistence type="predicted"/>
<organism evidence="2 3">
    <name type="scientific">Puccinia sorghi</name>
    <dbReference type="NCBI Taxonomy" id="27349"/>
    <lineage>
        <taxon>Eukaryota</taxon>
        <taxon>Fungi</taxon>
        <taxon>Dikarya</taxon>
        <taxon>Basidiomycota</taxon>
        <taxon>Pucciniomycotina</taxon>
        <taxon>Pucciniomycetes</taxon>
        <taxon>Pucciniales</taxon>
        <taxon>Pucciniaceae</taxon>
        <taxon>Puccinia</taxon>
    </lineage>
</organism>
<evidence type="ECO:0000313" key="2">
    <source>
        <dbReference type="EMBL" id="KNZ61368.1"/>
    </source>
</evidence>
<name>A0A0L6VKU3_9BASI</name>
<accession>A0A0L6VKU3</accession>
<comment type="caution">
    <text evidence="2">The sequence shown here is derived from an EMBL/GenBank/DDBJ whole genome shotgun (WGS) entry which is preliminary data.</text>
</comment>
<keyword evidence="1" id="KW-1133">Transmembrane helix</keyword>
<feature type="transmembrane region" description="Helical" evidence="1">
    <location>
        <begin position="279"/>
        <end position="296"/>
    </location>
</feature>